<reference evidence="8" key="1">
    <citation type="submission" date="2020-03" db="EMBL/GenBank/DDBJ databases">
        <title>Whole-genome sequence of the purple nonsulfur bacterium Rhodocyclus tenuis DSM112.</title>
        <authorList>
            <person name="Kyndt J.A."/>
            <person name="Meyer T.E."/>
        </authorList>
    </citation>
    <scope>NUCLEOTIDE SEQUENCE [LARGE SCALE GENOMIC DNA]</scope>
    <source>
        <strain evidence="8">DSM 112</strain>
    </source>
</reference>
<dbReference type="PANTHER" id="PTHR34512:SF30">
    <property type="entry name" value="OUTER MEMBRANE PROTEIN ASSEMBLY FACTOR BAMB"/>
    <property type="match status" value="1"/>
</dbReference>
<evidence type="ECO:0000256" key="2">
    <source>
        <dbReference type="ARBA" id="ARBA00023136"/>
    </source>
</evidence>
<keyword evidence="4" id="KW-0449">Lipoprotein</keyword>
<keyword evidence="1 4" id="KW-0732">Signal</keyword>
<dbReference type="PROSITE" id="PS51257">
    <property type="entry name" value="PROKAR_LIPOPROTEIN"/>
    <property type="match status" value="1"/>
</dbReference>
<protein>
    <recommendedName>
        <fullName evidence="4">Outer membrane protein assembly factor BamB</fullName>
    </recommendedName>
</protein>
<dbReference type="InterPro" id="IPR011047">
    <property type="entry name" value="Quinoprotein_ADH-like_sf"/>
</dbReference>
<dbReference type="Pfam" id="PF13360">
    <property type="entry name" value="PQQ_2"/>
    <property type="match status" value="1"/>
</dbReference>
<evidence type="ECO:0000313" key="7">
    <source>
        <dbReference type="EMBL" id="NJA89931.1"/>
    </source>
</evidence>
<comment type="subunit">
    <text evidence="4">Part of the Bam complex.</text>
</comment>
<keyword evidence="2 4" id="KW-0472">Membrane</keyword>
<proteinExistence type="inferred from homology"/>
<dbReference type="SMART" id="SM00564">
    <property type="entry name" value="PQQ"/>
    <property type="match status" value="7"/>
</dbReference>
<dbReference type="InterPro" id="IPR002372">
    <property type="entry name" value="PQQ_rpt_dom"/>
</dbReference>
<evidence type="ECO:0000256" key="5">
    <source>
        <dbReference type="SAM" id="SignalP"/>
    </source>
</evidence>
<dbReference type="Gene3D" id="2.130.10.10">
    <property type="entry name" value="YVTN repeat-like/Quinoprotein amine dehydrogenase"/>
    <property type="match status" value="1"/>
</dbReference>
<dbReference type="InterPro" id="IPR017687">
    <property type="entry name" value="BamB"/>
</dbReference>
<keyword evidence="8" id="KW-1185">Reference proteome</keyword>
<dbReference type="Proteomes" id="UP000720344">
    <property type="component" value="Unassembled WGS sequence"/>
</dbReference>
<feature type="signal peptide" evidence="5">
    <location>
        <begin position="1"/>
        <end position="18"/>
    </location>
</feature>
<organism evidence="7 8">
    <name type="scientific">Rhodocyclus gracilis</name>
    <dbReference type="NCBI Taxonomy" id="2929842"/>
    <lineage>
        <taxon>Bacteria</taxon>
        <taxon>Pseudomonadati</taxon>
        <taxon>Pseudomonadota</taxon>
        <taxon>Betaproteobacteria</taxon>
        <taxon>Rhodocyclales</taxon>
        <taxon>Rhodocyclaceae</taxon>
        <taxon>Rhodocyclus</taxon>
    </lineage>
</organism>
<evidence type="ECO:0000256" key="1">
    <source>
        <dbReference type="ARBA" id="ARBA00022729"/>
    </source>
</evidence>
<comment type="caution">
    <text evidence="7">The sequence shown here is derived from an EMBL/GenBank/DDBJ whole genome shotgun (WGS) entry which is preliminary data.</text>
</comment>
<accession>A0ABX0WKV5</accession>
<evidence type="ECO:0000259" key="6">
    <source>
        <dbReference type="Pfam" id="PF13360"/>
    </source>
</evidence>
<dbReference type="InterPro" id="IPR018391">
    <property type="entry name" value="PQQ_b-propeller_rpt"/>
</dbReference>
<evidence type="ECO:0000256" key="3">
    <source>
        <dbReference type="ARBA" id="ARBA00023237"/>
    </source>
</evidence>
<dbReference type="RefSeq" id="WP_167682468.1">
    <property type="nucleotide sequence ID" value="NZ_JAATWB010000009.1"/>
</dbReference>
<comment type="subcellular location">
    <subcellularLocation>
        <location evidence="4">Cell outer membrane</location>
        <topology evidence="4">Lipid-anchor</topology>
    </subcellularLocation>
</comment>
<keyword evidence="3 4" id="KW-0998">Cell outer membrane</keyword>
<comment type="function">
    <text evidence="4">Part of the outer membrane protein assembly complex, which is involved in assembly and insertion of beta-barrel proteins into the outer membrane.</text>
</comment>
<gene>
    <name evidence="4 7" type="primary">bamB</name>
    <name evidence="7" type="ORF">HCX48_11960</name>
</gene>
<feature type="chain" id="PRO_5046403530" description="Outer membrane protein assembly factor BamB" evidence="5">
    <location>
        <begin position="19"/>
        <end position="384"/>
    </location>
</feature>
<feature type="domain" description="Pyrrolo-quinoline quinone repeat" evidence="6">
    <location>
        <begin position="81"/>
        <end position="310"/>
    </location>
</feature>
<sequence>MKASSVRLACVLALPFLAACSTLDSINPFASKPLGPKVAELKPFVASAEARVLWREGIGKPGDYVLSPAVVDDSVYVVDRDGVLTRFDGGRKVWRVKVGQTVSGGVGADSRTVVVGTPKGEVLAFSAADGSPLWSARATSEVLAPPVIGDDVVVVRSGDNRLAAFELVDGKRRWTFQRPSPALAIRVAAAPLIADRYVFAGFPGGKLVAVSLANGAPVWEGTVAVPKGVTELDRVADITSTPAIDGQEICAAAYQGRVACFDLGNGSLIWAREMSSSAGLAIDSRYVYVSDDKGAVHALDRNSGASIWKQDRLAQRRLTAPLVRRGLVAVADLQGVVHFLKRDDGAFAARLTTDGNPVVAPLKASAEGVVVQTQGGAIYAIEAQ</sequence>
<dbReference type="NCBIfam" id="TIGR03300">
    <property type="entry name" value="assembly_YfgL"/>
    <property type="match status" value="1"/>
</dbReference>
<dbReference type="HAMAP" id="MF_00923">
    <property type="entry name" value="OM_assembly_BamB"/>
    <property type="match status" value="1"/>
</dbReference>
<dbReference type="PANTHER" id="PTHR34512">
    <property type="entry name" value="CELL SURFACE PROTEIN"/>
    <property type="match status" value="1"/>
</dbReference>
<dbReference type="SUPFAM" id="SSF50998">
    <property type="entry name" value="Quinoprotein alcohol dehydrogenase-like"/>
    <property type="match status" value="1"/>
</dbReference>
<keyword evidence="4" id="KW-0564">Palmitate</keyword>
<comment type="similarity">
    <text evidence="4">Belongs to the BamB family.</text>
</comment>
<dbReference type="InterPro" id="IPR015943">
    <property type="entry name" value="WD40/YVTN_repeat-like_dom_sf"/>
</dbReference>
<evidence type="ECO:0000313" key="8">
    <source>
        <dbReference type="Proteomes" id="UP000720344"/>
    </source>
</evidence>
<evidence type="ECO:0000256" key="4">
    <source>
        <dbReference type="HAMAP-Rule" id="MF_00923"/>
    </source>
</evidence>
<name>A0ABX0WKV5_9RHOO</name>
<dbReference type="EMBL" id="JAATWB010000009">
    <property type="protein sequence ID" value="NJA89931.1"/>
    <property type="molecule type" value="Genomic_DNA"/>
</dbReference>